<evidence type="ECO:0000313" key="2">
    <source>
        <dbReference type="EMBL" id="KAJ2897378.1"/>
    </source>
</evidence>
<feature type="compositionally biased region" description="Acidic residues" evidence="1">
    <location>
        <begin position="248"/>
        <end position="264"/>
    </location>
</feature>
<organism evidence="2 3">
    <name type="scientific">Zalerion maritima</name>
    <dbReference type="NCBI Taxonomy" id="339359"/>
    <lineage>
        <taxon>Eukaryota</taxon>
        <taxon>Fungi</taxon>
        <taxon>Dikarya</taxon>
        <taxon>Ascomycota</taxon>
        <taxon>Pezizomycotina</taxon>
        <taxon>Sordariomycetes</taxon>
        <taxon>Lulworthiomycetidae</taxon>
        <taxon>Lulworthiales</taxon>
        <taxon>Lulworthiaceae</taxon>
        <taxon>Zalerion</taxon>
    </lineage>
</organism>
<feature type="region of interest" description="Disordered" evidence="1">
    <location>
        <begin position="236"/>
        <end position="264"/>
    </location>
</feature>
<sequence>MASMASAARDIPQGSSRDNLTAVAARSAPVTRSHPLPTPPNSISPALPPHGLKAQLQKAKLEPIESDLDLHDDNHPVGSPAYDSAGVPITTTLLARDYLPEILLSNGPLAIRYIMGHLTSALPGFATIPPAKARRLVVGALEGRGSGAEGGGGKDGDVVFEKVGWGRWDARRRGQPPRQTSPSGGNNPSCIPISANGWSSGRPRLTASSLGGESAAFSHDDRDLNMMDHEADKMSLDGTASVSPSCSENDDDINMDDPDEATDDEDWASVGAAALRAASYADSAKGGGLSPAPSLFSSRVYTSGPGGSRSFSENAATTRYAAAAATAHRPQRPSNLGTAAALGGVSDAQEREAVEALLRLGSV</sequence>
<dbReference type="GO" id="GO:0043565">
    <property type="term" value="F:sequence-specific DNA binding"/>
    <property type="evidence" value="ECO:0007669"/>
    <property type="project" value="TreeGrafter"/>
</dbReference>
<feature type="compositionally biased region" description="Polar residues" evidence="1">
    <location>
        <begin position="238"/>
        <end position="247"/>
    </location>
</feature>
<feature type="compositionally biased region" description="Pro residues" evidence="1">
    <location>
        <begin position="36"/>
        <end position="48"/>
    </location>
</feature>
<name>A0AAD5WPQ0_9PEZI</name>
<gene>
    <name evidence="2" type="ORF">MKZ38_004716</name>
</gene>
<dbReference type="GO" id="GO:0000432">
    <property type="term" value="P:positive regulation of transcription from RNA polymerase II promoter by glucose"/>
    <property type="evidence" value="ECO:0007669"/>
    <property type="project" value="TreeGrafter"/>
</dbReference>
<feature type="region of interest" description="Disordered" evidence="1">
    <location>
        <begin position="167"/>
        <end position="223"/>
    </location>
</feature>
<proteinExistence type="predicted"/>
<feature type="region of interest" description="Disordered" evidence="1">
    <location>
        <begin position="1"/>
        <end position="50"/>
    </location>
</feature>
<keyword evidence="3" id="KW-1185">Reference proteome</keyword>
<protein>
    <submittedName>
        <fullName evidence="2">Sin3 binding protein-domain-containing protein</fullName>
    </submittedName>
</protein>
<dbReference type="GO" id="GO:0005634">
    <property type="term" value="C:nucleus"/>
    <property type="evidence" value="ECO:0007669"/>
    <property type="project" value="TreeGrafter"/>
</dbReference>
<dbReference type="InterPro" id="IPR018818">
    <property type="entry name" value="Stb3"/>
</dbReference>
<accession>A0AAD5WPQ0</accession>
<comment type="caution">
    <text evidence="2">The sequence shown here is derived from an EMBL/GenBank/DDBJ whole genome shotgun (WGS) entry which is preliminary data.</text>
</comment>
<dbReference type="Proteomes" id="UP001201980">
    <property type="component" value="Unassembled WGS sequence"/>
</dbReference>
<dbReference type="Pfam" id="PF10330">
    <property type="entry name" value="Stb3"/>
    <property type="match status" value="1"/>
</dbReference>
<dbReference type="PANTHER" id="PTHR28164">
    <property type="entry name" value="PROTEIN STB3"/>
    <property type="match status" value="1"/>
</dbReference>
<reference evidence="2" key="1">
    <citation type="submission" date="2022-07" db="EMBL/GenBank/DDBJ databases">
        <title>Draft genome sequence of Zalerion maritima ATCC 34329, a (micro)plastics degrading marine fungus.</title>
        <authorList>
            <person name="Paco A."/>
            <person name="Goncalves M.F.M."/>
            <person name="Rocha-Santos T.A.P."/>
            <person name="Alves A."/>
        </authorList>
    </citation>
    <scope>NUCLEOTIDE SEQUENCE</scope>
    <source>
        <strain evidence="2">ATCC 34329</strain>
    </source>
</reference>
<evidence type="ECO:0000313" key="3">
    <source>
        <dbReference type="Proteomes" id="UP001201980"/>
    </source>
</evidence>
<feature type="compositionally biased region" description="Polar residues" evidence="1">
    <location>
        <begin position="177"/>
        <end position="189"/>
    </location>
</feature>
<dbReference type="EMBL" id="JAKWBI020000279">
    <property type="protein sequence ID" value="KAJ2897378.1"/>
    <property type="molecule type" value="Genomic_DNA"/>
</dbReference>
<evidence type="ECO:0000256" key="1">
    <source>
        <dbReference type="SAM" id="MobiDB-lite"/>
    </source>
</evidence>
<dbReference type="PANTHER" id="PTHR28164:SF1">
    <property type="entry name" value="PROTEIN STB3"/>
    <property type="match status" value="1"/>
</dbReference>
<dbReference type="AlphaFoldDB" id="A0AAD5WPQ0"/>